<keyword evidence="7 14" id="KW-0675">Receptor</keyword>
<evidence type="ECO:0000256" key="1">
    <source>
        <dbReference type="ARBA" id="ARBA00022448"/>
    </source>
</evidence>
<dbReference type="GO" id="GO:0004888">
    <property type="term" value="F:transmembrane signaling receptor activity"/>
    <property type="evidence" value="ECO:0007669"/>
    <property type="project" value="InterPro"/>
</dbReference>
<keyword evidence="8" id="KW-0628">Postsynaptic cell membrane</keyword>
<sequence length="123" mass="14632">MVRYRNSSYELSLEWFDHKLKWDPDEYGGVQHLYVPAEQIWLPDIVLYNNADGNYEVTIMTKAIIHSTGRVVWNPPAIYKSSCQIDVQYFPFDRQSCLMKFGSWTYDGYHVISPFCNFINKYR</sequence>
<keyword evidence="2" id="KW-1003">Cell membrane</keyword>
<evidence type="ECO:0000256" key="5">
    <source>
        <dbReference type="ARBA" id="ARBA00023065"/>
    </source>
</evidence>
<evidence type="ECO:0000256" key="6">
    <source>
        <dbReference type="ARBA" id="ARBA00023136"/>
    </source>
</evidence>
<evidence type="ECO:0000256" key="10">
    <source>
        <dbReference type="ARBA" id="ARBA00023303"/>
    </source>
</evidence>
<evidence type="ECO:0000256" key="11">
    <source>
        <dbReference type="ARBA" id="ARBA00034104"/>
    </source>
</evidence>
<keyword evidence="5 12" id="KW-0406">Ion transport</keyword>
<dbReference type="Pfam" id="PF02931">
    <property type="entry name" value="Neur_chan_LBD"/>
    <property type="match status" value="1"/>
</dbReference>
<dbReference type="PRINTS" id="PR00252">
    <property type="entry name" value="NRIONCHANNEL"/>
</dbReference>
<dbReference type="SUPFAM" id="SSF63712">
    <property type="entry name" value="Nicotinic receptor ligand binding domain-like"/>
    <property type="match status" value="1"/>
</dbReference>
<comment type="similarity">
    <text evidence="12">Belongs to the ligand-gated ion channel (TC 1.A.9) family.</text>
</comment>
<keyword evidence="4" id="KW-0770">Synapse</keyword>
<dbReference type="PRINTS" id="PR00254">
    <property type="entry name" value="NICOTINICR"/>
</dbReference>
<gene>
    <name evidence="14" type="primary">nAChRalpha1</name>
    <name evidence="14" type="ORF">TNCT_707751</name>
</gene>
<evidence type="ECO:0000256" key="9">
    <source>
        <dbReference type="ARBA" id="ARBA00023286"/>
    </source>
</evidence>
<evidence type="ECO:0000313" key="14">
    <source>
        <dbReference type="EMBL" id="GFR09510.1"/>
    </source>
</evidence>
<name>A0A8X6IR35_TRICU</name>
<dbReference type="InterPro" id="IPR006201">
    <property type="entry name" value="Neur_channel"/>
</dbReference>
<dbReference type="PROSITE" id="PS00236">
    <property type="entry name" value="NEUROTR_ION_CHANNEL"/>
    <property type="match status" value="1"/>
</dbReference>
<keyword evidence="9" id="KW-1071">Ligand-gated ion channel</keyword>
<proteinExistence type="inferred from homology"/>
<dbReference type="InterPro" id="IPR036734">
    <property type="entry name" value="Neur_chan_lig-bd_sf"/>
</dbReference>
<evidence type="ECO:0000256" key="3">
    <source>
        <dbReference type="ARBA" id="ARBA00022692"/>
    </source>
</evidence>
<accession>A0A8X6IR35</accession>
<dbReference type="AlphaFoldDB" id="A0A8X6IR35"/>
<evidence type="ECO:0000256" key="12">
    <source>
        <dbReference type="RuleBase" id="RU000687"/>
    </source>
</evidence>
<keyword evidence="15" id="KW-1185">Reference proteome</keyword>
<dbReference type="PANTHER" id="PTHR18945">
    <property type="entry name" value="NEUROTRANSMITTER GATED ION CHANNEL"/>
    <property type="match status" value="1"/>
</dbReference>
<dbReference type="EMBL" id="BMAO01036281">
    <property type="protein sequence ID" value="GFR09510.1"/>
    <property type="molecule type" value="Genomic_DNA"/>
</dbReference>
<evidence type="ECO:0000256" key="4">
    <source>
        <dbReference type="ARBA" id="ARBA00023018"/>
    </source>
</evidence>
<protein>
    <submittedName>
        <fullName evidence="14">Acetylcholine receptor subunit alpha-like 1</fullName>
    </submittedName>
</protein>
<reference evidence="14" key="1">
    <citation type="submission" date="2020-07" db="EMBL/GenBank/DDBJ databases">
        <title>Multicomponent nature underlies the extraordinary mechanical properties of spider dragline silk.</title>
        <authorList>
            <person name="Kono N."/>
            <person name="Nakamura H."/>
            <person name="Mori M."/>
            <person name="Yoshida Y."/>
            <person name="Ohtoshi R."/>
            <person name="Malay A.D."/>
            <person name="Moran D.A.P."/>
            <person name="Tomita M."/>
            <person name="Numata K."/>
            <person name="Arakawa K."/>
        </authorList>
    </citation>
    <scope>NUCLEOTIDE SEQUENCE</scope>
</reference>
<evidence type="ECO:0000313" key="15">
    <source>
        <dbReference type="Proteomes" id="UP000887116"/>
    </source>
</evidence>
<organism evidence="14 15">
    <name type="scientific">Trichonephila clavata</name>
    <name type="common">Joro spider</name>
    <name type="synonym">Nephila clavata</name>
    <dbReference type="NCBI Taxonomy" id="2740835"/>
    <lineage>
        <taxon>Eukaryota</taxon>
        <taxon>Metazoa</taxon>
        <taxon>Ecdysozoa</taxon>
        <taxon>Arthropoda</taxon>
        <taxon>Chelicerata</taxon>
        <taxon>Arachnida</taxon>
        <taxon>Araneae</taxon>
        <taxon>Araneomorphae</taxon>
        <taxon>Entelegynae</taxon>
        <taxon>Araneoidea</taxon>
        <taxon>Nephilidae</taxon>
        <taxon>Trichonephila</taxon>
    </lineage>
</organism>
<comment type="subcellular location">
    <subcellularLocation>
        <location evidence="11">Postsynaptic cell membrane</location>
        <topology evidence="11">Multi-pass membrane protein</topology>
    </subcellularLocation>
</comment>
<evidence type="ECO:0000256" key="8">
    <source>
        <dbReference type="ARBA" id="ARBA00023257"/>
    </source>
</evidence>
<dbReference type="FunFam" id="2.70.170.10:FF:000028">
    <property type="entry name" value="AcetylCholine Receptor"/>
    <property type="match status" value="1"/>
</dbReference>
<dbReference type="GO" id="GO:0045211">
    <property type="term" value="C:postsynaptic membrane"/>
    <property type="evidence" value="ECO:0007669"/>
    <property type="project" value="UniProtKB-SubCell"/>
</dbReference>
<keyword evidence="3" id="KW-0812">Transmembrane</keyword>
<feature type="domain" description="Neurotransmitter-gated ion-channel ligand-binding" evidence="13">
    <location>
        <begin position="11"/>
        <end position="111"/>
    </location>
</feature>
<dbReference type="InterPro" id="IPR018000">
    <property type="entry name" value="Neurotransmitter_ion_chnl_CS"/>
</dbReference>
<dbReference type="InterPro" id="IPR002394">
    <property type="entry name" value="Nicotinic_acetylcholine_rcpt"/>
</dbReference>
<keyword evidence="6" id="KW-0472">Membrane</keyword>
<dbReference type="Gene3D" id="2.70.170.10">
    <property type="entry name" value="Neurotransmitter-gated ion-channel ligand-binding domain"/>
    <property type="match status" value="1"/>
</dbReference>
<dbReference type="InterPro" id="IPR006202">
    <property type="entry name" value="Neur_chan_lig-bd"/>
</dbReference>
<keyword evidence="10 12" id="KW-0407">Ion channel</keyword>
<dbReference type="OrthoDB" id="5975154at2759"/>
<comment type="caution">
    <text evidence="14">The sequence shown here is derived from an EMBL/GenBank/DDBJ whole genome shotgun (WGS) entry which is preliminary data.</text>
</comment>
<evidence type="ECO:0000256" key="2">
    <source>
        <dbReference type="ARBA" id="ARBA00022475"/>
    </source>
</evidence>
<evidence type="ECO:0000259" key="13">
    <source>
        <dbReference type="Pfam" id="PF02931"/>
    </source>
</evidence>
<dbReference type="GO" id="GO:0022848">
    <property type="term" value="F:acetylcholine-gated monoatomic cation-selective channel activity"/>
    <property type="evidence" value="ECO:0007669"/>
    <property type="project" value="InterPro"/>
</dbReference>
<dbReference type="Proteomes" id="UP000887116">
    <property type="component" value="Unassembled WGS sequence"/>
</dbReference>
<evidence type="ECO:0000256" key="7">
    <source>
        <dbReference type="ARBA" id="ARBA00023170"/>
    </source>
</evidence>
<keyword evidence="1 12" id="KW-0813">Transport</keyword>